<feature type="compositionally biased region" description="Low complexity" evidence="1">
    <location>
        <begin position="8"/>
        <end position="24"/>
    </location>
</feature>
<dbReference type="HOGENOM" id="CLU_045011_13_1_11"/>
<dbReference type="EMBL" id="AGZS01000003">
    <property type="protein sequence ID" value="EJD64819.1"/>
    <property type="molecule type" value="Genomic_DNA"/>
</dbReference>
<dbReference type="SFLD" id="SFLDS00003">
    <property type="entry name" value="Haloacid_Dehalogenase"/>
    <property type="match status" value="1"/>
</dbReference>
<dbReference type="STRING" id="857290.HMPREF9156_00694"/>
<dbReference type="CDD" id="cd07505">
    <property type="entry name" value="HAD_BPGM-like"/>
    <property type="match status" value="1"/>
</dbReference>
<evidence type="ECO:0000313" key="3">
    <source>
        <dbReference type="Proteomes" id="UP000006415"/>
    </source>
</evidence>
<dbReference type="SFLD" id="SFLDG01129">
    <property type="entry name" value="C1.5:_HAD__Beta-PGM__Phosphata"/>
    <property type="match status" value="1"/>
</dbReference>
<dbReference type="AlphaFoldDB" id="J0WYZ5"/>
<dbReference type="eggNOG" id="COG0637">
    <property type="taxonomic scope" value="Bacteria"/>
</dbReference>
<dbReference type="PANTHER" id="PTHR18901">
    <property type="entry name" value="2-DEOXYGLUCOSE-6-PHOSPHATE PHOSPHATASE 2"/>
    <property type="match status" value="1"/>
</dbReference>
<keyword evidence="2" id="KW-0378">Hydrolase</keyword>
<organism evidence="2 3">
    <name type="scientific">Scardovia wiggsiae F0424</name>
    <dbReference type="NCBI Taxonomy" id="857290"/>
    <lineage>
        <taxon>Bacteria</taxon>
        <taxon>Bacillati</taxon>
        <taxon>Actinomycetota</taxon>
        <taxon>Actinomycetes</taxon>
        <taxon>Bifidobacteriales</taxon>
        <taxon>Bifidobacteriaceae</taxon>
        <taxon>Scardovia</taxon>
    </lineage>
</organism>
<feature type="region of interest" description="Disordered" evidence="1">
    <location>
        <begin position="1"/>
        <end position="29"/>
    </location>
</feature>
<gene>
    <name evidence="2" type="ORF">HMPREF9156_00694</name>
</gene>
<dbReference type="Pfam" id="PF00702">
    <property type="entry name" value="Hydrolase"/>
    <property type="match status" value="1"/>
</dbReference>
<protein>
    <submittedName>
        <fullName evidence="2">HAD hydrolase, family IA</fullName>
    </submittedName>
</protein>
<dbReference type="Proteomes" id="UP000006415">
    <property type="component" value="Unassembled WGS sequence"/>
</dbReference>
<proteinExistence type="predicted"/>
<sequence length="261" mass="27930">MSEQAIHNSGDGNSGSASDNAGGSPHASGEAQYLPRAVFFDMDGTLINSEVYWAQVERTLATENGVEWTPELMAGLQGTSLAHVADELIRLGVPMGREEVAHTLVDYMHDKESAQLPWNSGARDFLQQVHDAHIPAVLVTGSPRVLVQNLIDHVPDGIFAGYVCDESLPDDKKKPQPDPYYMAAEIARLDPHDRQAMGECLVFEDSVSGLHAASAAGAVVVRVAGETSTPASERAPHSTSIPDFAGFTLADVSRIMIEARG</sequence>
<dbReference type="Gene3D" id="3.40.50.1000">
    <property type="entry name" value="HAD superfamily/HAD-like"/>
    <property type="match status" value="1"/>
</dbReference>
<dbReference type="OrthoDB" id="9797743at2"/>
<dbReference type="InterPro" id="IPR023214">
    <property type="entry name" value="HAD_sf"/>
</dbReference>
<dbReference type="InterPro" id="IPR036412">
    <property type="entry name" value="HAD-like_sf"/>
</dbReference>
<evidence type="ECO:0000256" key="1">
    <source>
        <dbReference type="SAM" id="MobiDB-lite"/>
    </source>
</evidence>
<dbReference type="Gene3D" id="1.10.150.240">
    <property type="entry name" value="Putative phosphatase, domain 2"/>
    <property type="match status" value="1"/>
</dbReference>
<reference evidence="2 3" key="1">
    <citation type="submission" date="2012-01" db="EMBL/GenBank/DDBJ databases">
        <title>The Genome Sequence of Scardovia wiggsiae F0424.</title>
        <authorList>
            <consortium name="The Broad Institute Genome Sequencing Platform"/>
            <person name="Earl A."/>
            <person name="Ward D."/>
            <person name="Feldgarden M."/>
            <person name="Gevers D."/>
            <person name="Izard J."/>
            <person name="Ganesan A."/>
            <person name="Baranova O.V."/>
            <person name="Blanton J.M."/>
            <person name="Tanner A.C."/>
            <person name="Mathney J."/>
            <person name="Dewhirst F.E."/>
            <person name="Young S.K."/>
            <person name="Zeng Q."/>
            <person name="Gargeya S."/>
            <person name="Fitzgerald M."/>
            <person name="Haas B."/>
            <person name="Abouelleil A."/>
            <person name="Alvarado L."/>
            <person name="Arachchi H.M."/>
            <person name="Berlin A."/>
            <person name="Chapman S.B."/>
            <person name="Gearin G."/>
            <person name="Goldberg J."/>
            <person name="Griggs A."/>
            <person name="Gujja S."/>
            <person name="Hansen M."/>
            <person name="Heiman D."/>
            <person name="Howarth C."/>
            <person name="Larimer J."/>
            <person name="Lui A."/>
            <person name="MacDonald P.J.P."/>
            <person name="McCowen C."/>
            <person name="Montmayeur A."/>
            <person name="Murphy C."/>
            <person name="Neiman D."/>
            <person name="Pearson M."/>
            <person name="Priest M."/>
            <person name="Roberts A."/>
            <person name="Saif S."/>
            <person name="Shea T."/>
            <person name="Sisk P."/>
            <person name="Stolte C."/>
            <person name="Sykes S."/>
            <person name="Wortman J."/>
            <person name="Nusbaum C."/>
            <person name="Birren B."/>
        </authorList>
    </citation>
    <scope>NUCLEOTIDE SEQUENCE [LARGE SCALE GENOMIC DNA]</scope>
    <source>
        <strain evidence="2 3">F0424</strain>
    </source>
</reference>
<keyword evidence="3" id="KW-1185">Reference proteome</keyword>
<comment type="caution">
    <text evidence="2">The sequence shown here is derived from an EMBL/GenBank/DDBJ whole genome shotgun (WGS) entry which is preliminary data.</text>
</comment>
<dbReference type="GO" id="GO:0016787">
    <property type="term" value="F:hydrolase activity"/>
    <property type="evidence" value="ECO:0007669"/>
    <property type="project" value="UniProtKB-KW"/>
</dbReference>
<dbReference type="PANTHER" id="PTHR18901:SF38">
    <property type="entry name" value="PSEUDOURIDINE-5'-PHOSPHATASE"/>
    <property type="match status" value="1"/>
</dbReference>
<dbReference type="InterPro" id="IPR023198">
    <property type="entry name" value="PGP-like_dom2"/>
</dbReference>
<accession>J0WYZ5</accession>
<dbReference type="SUPFAM" id="SSF56784">
    <property type="entry name" value="HAD-like"/>
    <property type="match status" value="1"/>
</dbReference>
<dbReference type="RefSeq" id="WP_007147758.1">
    <property type="nucleotide sequence ID" value="NZ_AKCI01000001.1"/>
</dbReference>
<name>J0WYZ5_9BIFI</name>
<evidence type="ECO:0000313" key="2">
    <source>
        <dbReference type="EMBL" id="EJD64819.1"/>
    </source>
</evidence>